<dbReference type="AlphaFoldDB" id="A0A7T4TB38"/>
<evidence type="ECO:0000256" key="4">
    <source>
        <dbReference type="ARBA" id="ARBA00023004"/>
    </source>
</evidence>
<dbReference type="SUPFAM" id="SSF55961">
    <property type="entry name" value="Bet v1-like"/>
    <property type="match status" value="1"/>
</dbReference>
<proteinExistence type="predicted"/>
<evidence type="ECO:0000256" key="5">
    <source>
        <dbReference type="ARBA" id="ARBA00023014"/>
    </source>
</evidence>
<dbReference type="Proteomes" id="UP000595610">
    <property type="component" value="Chromosome 2"/>
</dbReference>
<keyword evidence="8" id="KW-1185">Reference proteome</keyword>
<dbReference type="InterPro" id="IPR036922">
    <property type="entry name" value="Rieske_2Fe-2S_sf"/>
</dbReference>
<dbReference type="Gene3D" id="2.102.10.10">
    <property type="entry name" value="Rieske [2Fe-2S] iron-sulphur domain"/>
    <property type="match status" value="1"/>
</dbReference>
<name>A0A7T4TB38_9BURK</name>
<dbReference type="EMBL" id="CP066076">
    <property type="protein sequence ID" value="QQC66555.1"/>
    <property type="molecule type" value="Genomic_DNA"/>
</dbReference>
<dbReference type="PROSITE" id="PS51296">
    <property type="entry name" value="RIESKE"/>
    <property type="match status" value="1"/>
</dbReference>
<dbReference type="PANTHER" id="PTHR21266:SF60">
    <property type="entry name" value="3-KETOSTEROID-9-ALPHA-MONOOXYGENASE, OXYGENASE COMPONENT"/>
    <property type="match status" value="1"/>
</dbReference>
<keyword evidence="2" id="KW-0479">Metal-binding</keyword>
<evidence type="ECO:0000259" key="6">
    <source>
        <dbReference type="PROSITE" id="PS51296"/>
    </source>
</evidence>
<dbReference type="Pfam" id="PF00355">
    <property type="entry name" value="Rieske"/>
    <property type="match status" value="1"/>
</dbReference>
<dbReference type="RefSeq" id="WP_042326527.1">
    <property type="nucleotide sequence ID" value="NZ_CP066076.1"/>
</dbReference>
<evidence type="ECO:0000256" key="1">
    <source>
        <dbReference type="ARBA" id="ARBA00022714"/>
    </source>
</evidence>
<dbReference type="GO" id="GO:0046872">
    <property type="term" value="F:metal ion binding"/>
    <property type="evidence" value="ECO:0007669"/>
    <property type="project" value="UniProtKB-KW"/>
</dbReference>
<dbReference type="InterPro" id="IPR017941">
    <property type="entry name" value="Rieske_2Fe-2S"/>
</dbReference>
<gene>
    <name evidence="7" type="ORF">I6I06_27745</name>
</gene>
<dbReference type="PANTHER" id="PTHR21266">
    <property type="entry name" value="IRON-SULFUR DOMAIN CONTAINING PROTEIN"/>
    <property type="match status" value="1"/>
</dbReference>
<dbReference type="Gene3D" id="3.90.380.10">
    <property type="entry name" value="Naphthalene 1,2-dioxygenase Alpha Subunit, Chain A, domain 1"/>
    <property type="match status" value="1"/>
</dbReference>
<evidence type="ECO:0000256" key="2">
    <source>
        <dbReference type="ARBA" id="ARBA00022723"/>
    </source>
</evidence>
<dbReference type="GO" id="GO:0051537">
    <property type="term" value="F:2 iron, 2 sulfur cluster binding"/>
    <property type="evidence" value="ECO:0007669"/>
    <property type="project" value="UniProtKB-KW"/>
</dbReference>
<sequence length="420" mass="46983">MHAVPPLEQDTVDATVDAAPAQAASQNAAYAAAQAAAPAAAHAHAPAQAAGGAPVRDLRRVGIHPDYWYPLAWSHEVKRGKTHGVTFAGDPIVLARTESGKVFALEDRCAHRQVPLHQGVVEGESIRCGYHGWTYDCSGKCIDVPYLGRERLPNGVRSYPCQEIEGLIFVFPGDAELAEQRPLPAFTSVADPKYKTRRFGRPVNCHYSFMHENLMDMNHQFLHRKQMGQMRARSLGRRKGEGWVEVDYTFARMAGQQPIGEAIVFGQSRKTGGDNDKDVMTIRTEYPYQTLQIRTSEQTLVMDLWIVYVPLDREQRINRTFGLLSIRKPGIPGVLNLAWPLLVWFTERIFKEDREIVEAEQRAHDSQGADWNHEVFPVINDLRALLRERGAPDQVVGAGTGDTAVIRFWDSRQGNPLAKT</sequence>
<dbReference type="SUPFAM" id="SSF50022">
    <property type="entry name" value="ISP domain"/>
    <property type="match status" value="1"/>
</dbReference>
<dbReference type="KEGG" id="pgis:I6I06_27745"/>
<reference evidence="7 8" key="1">
    <citation type="submission" date="2020-12" db="EMBL/GenBank/DDBJ databases">
        <title>FDA dAtabase for Regulatory Grade micrObial Sequences (FDA-ARGOS): Supporting development and validation of Infectious Disease Dx tests.</title>
        <authorList>
            <person name="Nelson B."/>
            <person name="Plummer A."/>
            <person name="Tallon L."/>
            <person name="Sadzewicz L."/>
            <person name="Zhao X."/>
            <person name="Boylan J."/>
            <person name="Ott S."/>
            <person name="Bowen H."/>
            <person name="Vavikolanu K."/>
            <person name="Mehta A."/>
            <person name="Aluvathingal J."/>
            <person name="Nadendla S."/>
            <person name="Myers T."/>
            <person name="Yan Y."/>
            <person name="Sichtig H."/>
        </authorList>
    </citation>
    <scope>NUCLEOTIDE SEQUENCE [LARGE SCALE GENOMIC DNA]</scope>
    <source>
        <strain evidence="7 8">FDAARGOS_1049</strain>
    </source>
</reference>
<keyword evidence="7" id="KW-0223">Dioxygenase</keyword>
<dbReference type="GO" id="GO:0051213">
    <property type="term" value="F:dioxygenase activity"/>
    <property type="evidence" value="ECO:0007669"/>
    <property type="project" value="UniProtKB-KW"/>
</dbReference>
<evidence type="ECO:0000313" key="7">
    <source>
        <dbReference type="EMBL" id="QQC66555.1"/>
    </source>
</evidence>
<dbReference type="CDD" id="cd03469">
    <property type="entry name" value="Rieske_RO_Alpha_N"/>
    <property type="match status" value="1"/>
</dbReference>
<keyword evidence="5" id="KW-0411">Iron-sulfur</keyword>
<evidence type="ECO:0000256" key="3">
    <source>
        <dbReference type="ARBA" id="ARBA00023002"/>
    </source>
</evidence>
<keyword evidence="1" id="KW-0001">2Fe-2S</keyword>
<feature type="domain" description="Rieske" evidence="6">
    <location>
        <begin position="68"/>
        <end position="170"/>
    </location>
</feature>
<keyword evidence="3" id="KW-0560">Oxidoreductase</keyword>
<accession>A0A7T4TB38</accession>
<evidence type="ECO:0000313" key="8">
    <source>
        <dbReference type="Proteomes" id="UP000595610"/>
    </source>
</evidence>
<dbReference type="InterPro" id="IPR050584">
    <property type="entry name" value="Cholesterol_7-desaturase"/>
</dbReference>
<keyword evidence="4" id="KW-0408">Iron</keyword>
<dbReference type="InterPro" id="IPR044043">
    <property type="entry name" value="VanA_C_cat"/>
</dbReference>
<organism evidence="7 8">
    <name type="scientific">Paraburkholderia ginsengisoli</name>
    <dbReference type="NCBI Taxonomy" id="311231"/>
    <lineage>
        <taxon>Bacteria</taxon>
        <taxon>Pseudomonadati</taxon>
        <taxon>Pseudomonadota</taxon>
        <taxon>Betaproteobacteria</taxon>
        <taxon>Burkholderiales</taxon>
        <taxon>Burkholderiaceae</taxon>
        <taxon>Paraburkholderia</taxon>
    </lineage>
</organism>
<dbReference type="Pfam" id="PF19112">
    <property type="entry name" value="VanA_C"/>
    <property type="match status" value="1"/>
</dbReference>
<protein>
    <submittedName>
        <fullName evidence="7">Aromatic ring-hydroxylating dioxygenase subunit alpha</fullName>
    </submittedName>
</protein>